<dbReference type="EMBL" id="BPVZ01000015">
    <property type="protein sequence ID" value="GKV00451.1"/>
    <property type="molecule type" value="Genomic_DNA"/>
</dbReference>
<evidence type="ECO:0000313" key="1">
    <source>
        <dbReference type="EMBL" id="GKV00451.1"/>
    </source>
</evidence>
<sequence length="93" mass="10260">MSLYSVPSNSHGNLDEQIDQLMQCKPLSEQEEGFVGSGAGLLGICDFVRLLEFGHFLIDLEADSFVLSSGFLSNPARERNWKGKCPNLVLREG</sequence>
<gene>
    <name evidence="1" type="ORF">SLEP1_g13136</name>
</gene>
<name>A0AAV5IP93_9ROSI</name>
<dbReference type="Proteomes" id="UP001054252">
    <property type="component" value="Unassembled WGS sequence"/>
</dbReference>
<proteinExistence type="predicted"/>
<comment type="caution">
    <text evidence="1">The sequence shown here is derived from an EMBL/GenBank/DDBJ whole genome shotgun (WGS) entry which is preliminary data.</text>
</comment>
<dbReference type="AlphaFoldDB" id="A0AAV5IP93"/>
<accession>A0AAV5IP93</accession>
<evidence type="ECO:0000313" key="2">
    <source>
        <dbReference type="Proteomes" id="UP001054252"/>
    </source>
</evidence>
<organism evidence="1 2">
    <name type="scientific">Rubroshorea leprosula</name>
    <dbReference type="NCBI Taxonomy" id="152421"/>
    <lineage>
        <taxon>Eukaryota</taxon>
        <taxon>Viridiplantae</taxon>
        <taxon>Streptophyta</taxon>
        <taxon>Embryophyta</taxon>
        <taxon>Tracheophyta</taxon>
        <taxon>Spermatophyta</taxon>
        <taxon>Magnoliopsida</taxon>
        <taxon>eudicotyledons</taxon>
        <taxon>Gunneridae</taxon>
        <taxon>Pentapetalae</taxon>
        <taxon>rosids</taxon>
        <taxon>malvids</taxon>
        <taxon>Malvales</taxon>
        <taxon>Dipterocarpaceae</taxon>
        <taxon>Rubroshorea</taxon>
    </lineage>
</organism>
<protein>
    <submittedName>
        <fullName evidence="1">Uncharacterized protein</fullName>
    </submittedName>
</protein>
<keyword evidence="2" id="KW-1185">Reference proteome</keyword>
<reference evidence="1 2" key="1">
    <citation type="journal article" date="2021" name="Commun. Biol.">
        <title>The genome of Shorea leprosula (Dipterocarpaceae) highlights the ecological relevance of drought in aseasonal tropical rainforests.</title>
        <authorList>
            <person name="Ng K.K.S."/>
            <person name="Kobayashi M.J."/>
            <person name="Fawcett J.A."/>
            <person name="Hatakeyama M."/>
            <person name="Paape T."/>
            <person name="Ng C.H."/>
            <person name="Ang C.C."/>
            <person name="Tnah L.H."/>
            <person name="Lee C.T."/>
            <person name="Nishiyama T."/>
            <person name="Sese J."/>
            <person name="O'Brien M.J."/>
            <person name="Copetti D."/>
            <person name="Mohd Noor M.I."/>
            <person name="Ong R.C."/>
            <person name="Putra M."/>
            <person name="Sireger I.Z."/>
            <person name="Indrioko S."/>
            <person name="Kosugi Y."/>
            <person name="Izuno A."/>
            <person name="Isagi Y."/>
            <person name="Lee S.L."/>
            <person name="Shimizu K.K."/>
        </authorList>
    </citation>
    <scope>NUCLEOTIDE SEQUENCE [LARGE SCALE GENOMIC DNA]</scope>
    <source>
        <strain evidence="1">214</strain>
    </source>
</reference>